<dbReference type="Gene3D" id="2.70.98.10">
    <property type="match status" value="1"/>
</dbReference>
<reference evidence="1" key="2">
    <citation type="submission" date="2020-09" db="EMBL/GenBank/DDBJ databases">
        <authorList>
            <person name="Sun Q."/>
            <person name="Kim S."/>
        </authorList>
    </citation>
    <scope>NUCLEOTIDE SEQUENCE</scope>
    <source>
        <strain evidence="1">KCTC 42097</strain>
    </source>
</reference>
<dbReference type="InterPro" id="IPR014718">
    <property type="entry name" value="GH-type_carb-bd"/>
</dbReference>
<dbReference type="CDD" id="cd09021">
    <property type="entry name" value="Aldose_epim_Ec_YphB"/>
    <property type="match status" value="1"/>
</dbReference>
<dbReference type="SUPFAM" id="SSF74650">
    <property type="entry name" value="Galactose mutarotase-like"/>
    <property type="match status" value="1"/>
</dbReference>
<proteinExistence type="predicted"/>
<dbReference type="EMBL" id="BMZO01000009">
    <property type="protein sequence ID" value="GHC76978.1"/>
    <property type="molecule type" value="Genomic_DNA"/>
</dbReference>
<protein>
    <submittedName>
        <fullName evidence="1">Aldose 1-epimerase</fullName>
    </submittedName>
</protein>
<dbReference type="AlphaFoldDB" id="A0A8J3DU63"/>
<dbReference type="RefSeq" id="WP_189491417.1">
    <property type="nucleotide sequence ID" value="NZ_BMZO01000009.1"/>
</dbReference>
<accession>A0A8J3DU63</accession>
<dbReference type="GO" id="GO:0030246">
    <property type="term" value="F:carbohydrate binding"/>
    <property type="evidence" value="ECO:0007669"/>
    <property type="project" value="InterPro"/>
</dbReference>
<dbReference type="InterPro" id="IPR011013">
    <property type="entry name" value="Gal_mutarotase_sf_dom"/>
</dbReference>
<keyword evidence="2" id="KW-1185">Reference proteome</keyword>
<dbReference type="Pfam" id="PF01263">
    <property type="entry name" value="Aldose_epim"/>
    <property type="match status" value="1"/>
</dbReference>
<evidence type="ECO:0000313" key="1">
    <source>
        <dbReference type="EMBL" id="GHC76978.1"/>
    </source>
</evidence>
<comment type="caution">
    <text evidence="1">The sequence shown here is derived from an EMBL/GenBank/DDBJ whole genome shotgun (WGS) entry which is preliminary data.</text>
</comment>
<dbReference type="GO" id="GO:0016853">
    <property type="term" value="F:isomerase activity"/>
    <property type="evidence" value="ECO:0007669"/>
    <property type="project" value="InterPro"/>
</dbReference>
<dbReference type="GO" id="GO:0005975">
    <property type="term" value="P:carbohydrate metabolic process"/>
    <property type="evidence" value="ECO:0007669"/>
    <property type="project" value="InterPro"/>
</dbReference>
<dbReference type="Proteomes" id="UP000641137">
    <property type="component" value="Unassembled WGS sequence"/>
</dbReference>
<organism evidence="1 2">
    <name type="scientific">Limoniibacter endophyticus</name>
    <dbReference type="NCBI Taxonomy" id="1565040"/>
    <lineage>
        <taxon>Bacteria</taxon>
        <taxon>Pseudomonadati</taxon>
        <taxon>Pseudomonadota</taxon>
        <taxon>Alphaproteobacteria</taxon>
        <taxon>Hyphomicrobiales</taxon>
        <taxon>Bartonellaceae</taxon>
        <taxon>Limoniibacter</taxon>
    </lineage>
</organism>
<gene>
    <name evidence="1" type="ORF">GCM10010136_28180</name>
</gene>
<sequence length="308" mass="33358">MLASSAEFLLKGGGYSLAINPSQGGWITALDWECPEGAKVNVLEPAKSGAPPFKAGCFPMLPFTNRIADGRFMFAGHIHAMPVNRAEEHVAIHGHGRDHPWTVLRLSDAEIVLEQLFDHAASPYVYRAAQSISLGEGGVQIEISVQNSGSKPLPFGVGLHPWFTSTARSSLTFSAEGTFEKDERGLPRGELKPQGRFAGPEERIADHAGFDGCFMNWHEGRATIFLPEMETRVDIEAGGDFCHLHVYVPVGRDVVCVEPVSHLPDAINRPGLGSGAMMRVLFPGQSLAGTMHISASFLRKCEADKNEA</sequence>
<reference evidence="1" key="1">
    <citation type="journal article" date="2014" name="Int. J. Syst. Evol. Microbiol.">
        <title>Complete genome sequence of Corynebacterium casei LMG S-19264T (=DSM 44701T), isolated from a smear-ripened cheese.</title>
        <authorList>
            <consortium name="US DOE Joint Genome Institute (JGI-PGF)"/>
            <person name="Walter F."/>
            <person name="Albersmeier A."/>
            <person name="Kalinowski J."/>
            <person name="Ruckert C."/>
        </authorList>
    </citation>
    <scope>NUCLEOTIDE SEQUENCE</scope>
    <source>
        <strain evidence="1">KCTC 42097</strain>
    </source>
</reference>
<evidence type="ECO:0000313" key="2">
    <source>
        <dbReference type="Proteomes" id="UP000641137"/>
    </source>
</evidence>
<dbReference type="InterPro" id="IPR008183">
    <property type="entry name" value="Aldose_1/G6P_1-epimerase"/>
</dbReference>
<name>A0A8J3DU63_9HYPH</name>